<accession>A0A7I8LIA8</accession>
<reference evidence="6" key="1">
    <citation type="submission" date="2020-02" db="EMBL/GenBank/DDBJ databases">
        <authorList>
            <person name="Scholz U."/>
            <person name="Mascher M."/>
            <person name="Fiebig A."/>
        </authorList>
    </citation>
    <scope>NUCLEOTIDE SEQUENCE</scope>
</reference>
<evidence type="ECO:0000256" key="3">
    <source>
        <dbReference type="PROSITE-ProRule" id="PRU00708"/>
    </source>
</evidence>
<dbReference type="InterPro" id="IPR033443">
    <property type="entry name" value="PROP1-like_PPR_dom"/>
</dbReference>
<dbReference type="PROSITE" id="PS50828">
    <property type="entry name" value="SMR"/>
    <property type="match status" value="1"/>
</dbReference>
<dbReference type="InterPro" id="IPR002625">
    <property type="entry name" value="Smr_dom"/>
</dbReference>
<dbReference type="PANTHER" id="PTHR47936:SF1">
    <property type="entry name" value="PENTATRICOPEPTIDE REPEAT-CONTAINING PROTEIN GUN1, CHLOROPLASTIC"/>
    <property type="match status" value="1"/>
</dbReference>
<feature type="repeat" description="PPR" evidence="3">
    <location>
        <begin position="312"/>
        <end position="346"/>
    </location>
</feature>
<feature type="repeat" description="PPR" evidence="3">
    <location>
        <begin position="277"/>
        <end position="311"/>
    </location>
</feature>
<feature type="repeat" description="PPR" evidence="3">
    <location>
        <begin position="382"/>
        <end position="416"/>
    </location>
</feature>
<dbReference type="PROSITE" id="PS51375">
    <property type="entry name" value="PPR"/>
    <property type="match status" value="13"/>
</dbReference>
<feature type="repeat" description="PPR" evidence="3">
    <location>
        <begin position="487"/>
        <end position="521"/>
    </location>
</feature>
<dbReference type="Gene3D" id="1.25.40.10">
    <property type="entry name" value="Tetratricopeptide repeat domain"/>
    <property type="match status" value="5"/>
</dbReference>
<dbReference type="Pfam" id="PF17177">
    <property type="entry name" value="PPR_long"/>
    <property type="match status" value="1"/>
</dbReference>
<feature type="repeat" description="PPR" evidence="3">
    <location>
        <begin position="240"/>
        <end position="276"/>
    </location>
</feature>
<feature type="domain" description="Smr" evidence="5">
    <location>
        <begin position="744"/>
        <end position="834"/>
    </location>
</feature>
<comment type="similarity">
    <text evidence="1">Belongs to the PPR family. P subfamily.</text>
</comment>
<organism evidence="6 7">
    <name type="scientific">Spirodela intermedia</name>
    <name type="common">Intermediate duckweed</name>
    <dbReference type="NCBI Taxonomy" id="51605"/>
    <lineage>
        <taxon>Eukaryota</taxon>
        <taxon>Viridiplantae</taxon>
        <taxon>Streptophyta</taxon>
        <taxon>Embryophyta</taxon>
        <taxon>Tracheophyta</taxon>
        <taxon>Spermatophyta</taxon>
        <taxon>Magnoliopsida</taxon>
        <taxon>Liliopsida</taxon>
        <taxon>Araceae</taxon>
        <taxon>Lemnoideae</taxon>
        <taxon>Spirodela</taxon>
    </lineage>
</organism>
<keyword evidence="2" id="KW-0677">Repeat</keyword>
<dbReference type="Pfam" id="PF01535">
    <property type="entry name" value="PPR"/>
    <property type="match status" value="4"/>
</dbReference>
<feature type="repeat" description="PPR" evidence="3">
    <location>
        <begin position="203"/>
        <end position="233"/>
    </location>
</feature>
<sequence>MAPFRCHLRGFHLSRPYLESSGRQIPNGRNGSGQQRRESNREGERGDRGFCCSCSSATSQVAARAAATGNGSRGFSAARSKPKELVLGNPSVRVEKGKYSYEVETVIDKLSSLPPRGSIARCLESFKNRLSLNDFALIFKEFARRGDWQRSLRLFKYMQRQSWCRPNEHIHAIVIGVLGCEGLLEKCLDIFDHDMPTHSVPRSALSYTALINAFGRNGDHATALDLLKRMKRSPDSVAPTVLTYNTVINACARATDVSWDTLLGLFGQMRHEGVHPDLVTYNTLLAACGSRGLDNEAEMVFRTMNEAGILPDVVTHTYLVETFGKLGRLSRVNDLLREMEDAGNVPESACYNVLMEAYAEGGAAREAVEVLRQMQTAGCTPNAATYSILLNLYGRSGQYDDVRELFLEMKVGSTEPDASTYNILIQVFGEGGYFKEVVTLFHDMVEENVEPNMETYESLMFACGKGGLHENAKKILSHMNNRGVVPSSKVYSGVVEAYGQAALYEEAIVAFNTMHEIGSLPTIGTYNSLVHTFARGGLFTEGRAIIARMDDAGIQKDEGTFNGLIEAFCQGGQFEEALKAYLEMQDSRVKPDEKTLERVLNVYCSAGLIEESRELFSEIRSLGIVPSVIAYCLLLSVYAKNDRWDYANKLLEEMKTNRFSNTHQVMGSMIKGDYDDDSNWQMVEYVFDRLNSEGCGLALRLYNAVLEALWWLGQRARAARVLREATRRGLFPELYRESKLVWSVDVHRMSVGGALTAISMWLNNIHEKLGSGDDLPQLAAIVVVRGEMEKSSATRGFPIAKAAYAFLKDNISSTAFTFPGWNKGRIICQRSQLKRLSPTSSEQSRGGSMRNQLVSITDLVFPKAGTRIYTSDLENEPVAMEKITSSREELMATVPL</sequence>
<feature type="compositionally biased region" description="Basic and acidic residues" evidence="4">
    <location>
        <begin position="35"/>
        <end position="47"/>
    </location>
</feature>
<protein>
    <recommendedName>
        <fullName evidence="5">Smr domain-containing protein</fullName>
    </recommendedName>
</protein>
<evidence type="ECO:0000259" key="5">
    <source>
        <dbReference type="PROSITE" id="PS50828"/>
    </source>
</evidence>
<dbReference type="InterPro" id="IPR011990">
    <property type="entry name" value="TPR-like_helical_dom_sf"/>
</dbReference>
<dbReference type="NCBIfam" id="TIGR00756">
    <property type="entry name" value="PPR"/>
    <property type="match status" value="11"/>
</dbReference>
<gene>
    <name evidence="6" type="ORF">SI8410_16020429</name>
</gene>
<dbReference type="FunFam" id="1.25.40.10:FF:000530">
    <property type="entry name" value="Pentatricopeptide repeat-containing protein At1g74850, chloroplastic"/>
    <property type="match status" value="1"/>
</dbReference>
<dbReference type="Pfam" id="PF13812">
    <property type="entry name" value="PPR_3"/>
    <property type="match status" value="1"/>
</dbReference>
<feature type="repeat" description="PPR" evidence="3">
    <location>
        <begin position="557"/>
        <end position="591"/>
    </location>
</feature>
<evidence type="ECO:0000313" key="6">
    <source>
        <dbReference type="EMBL" id="CAA7409751.1"/>
    </source>
</evidence>
<dbReference type="PANTHER" id="PTHR47936">
    <property type="entry name" value="PPR_LONG DOMAIN-CONTAINING PROTEIN"/>
    <property type="match status" value="1"/>
</dbReference>
<dbReference type="Proteomes" id="UP000663760">
    <property type="component" value="Chromosome 16"/>
</dbReference>
<feature type="repeat" description="PPR" evidence="3">
    <location>
        <begin position="522"/>
        <end position="556"/>
    </location>
</feature>
<keyword evidence="7" id="KW-1185">Reference proteome</keyword>
<dbReference type="OrthoDB" id="185373at2759"/>
<name>A0A7I8LIA8_SPIIN</name>
<evidence type="ECO:0000256" key="2">
    <source>
        <dbReference type="ARBA" id="ARBA00022737"/>
    </source>
</evidence>
<dbReference type="InterPro" id="IPR002885">
    <property type="entry name" value="PPR_rpt"/>
</dbReference>
<feature type="region of interest" description="Disordered" evidence="4">
    <location>
        <begin position="17"/>
        <end position="47"/>
    </location>
</feature>
<dbReference type="AlphaFoldDB" id="A0A7I8LIA8"/>
<dbReference type="EMBL" id="LR746279">
    <property type="protein sequence ID" value="CAA7409751.1"/>
    <property type="molecule type" value="Genomic_DNA"/>
</dbReference>
<evidence type="ECO:0000313" key="7">
    <source>
        <dbReference type="Proteomes" id="UP000663760"/>
    </source>
</evidence>
<evidence type="ECO:0000256" key="1">
    <source>
        <dbReference type="ARBA" id="ARBA00007626"/>
    </source>
</evidence>
<evidence type="ECO:0000256" key="4">
    <source>
        <dbReference type="SAM" id="MobiDB-lite"/>
    </source>
</evidence>
<feature type="repeat" description="PPR" evidence="3">
    <location>
        <begin position="452"/>
        <end position="486"/>
    </location>
</feature>
<feature type="repeat" description="PPR" evidence="3">
    <location>
        <begin position="627"/>
        <end position="661"/>
    </location>
</feature>
<dbReference type="SMART" id="SM00463">
    <property type="entry name" value="SMR"/>
    <property type="match status" value="1"/>
</dbReference>
<feature type="repeat" description="PPR" evidence="3">
    <location>
        <begin position="592"/>
        <end position="626"/>
    </location>
</feature>
<feature type="repeat" description="PPR" evidence="3">
    <location>
        <begin position="347"/>
        <end position="381"/>
    </location>
</feature>
<dbReference type="Pfam" id="PF13041">
    <property type="entry name" value="PPR_2"/>
    <property type="match status" value="1"/>
</dbReference>
<proteinExistence type="inferred from homology"/>
<feature type="compositionally biased region" description="Polar residues" evidence="4">
    <location>
        <begin position="21"/>
        <end position="34"/>
    </location>
</feature>
<feature type="repeat" description="PPR" evidence="3">
    <location>
        <begin position="417"/>
        <end position="451"/>
    </location>
</feature>